<dbReference type="GO" id="GO:0016020">
    <property type="term" value="C:membrane"/>
    <property type="evidence" value="ECO:0007669"/>
    <property type="project" value="UniProtKB-SubCell"/>
</dbReference>
<dbReference type="PANTHER" id="PTHR11785:SF382">
    <property type="entry name" value="LOW-AFFINITY METHIONINE PERMEASE"/>
    <property type="match status" value="1"/>
</dbReference>
<name>A0A1E3QPK3_9ASCO</name>
<dbReference type="InterPro" id="IPR050598">
    <property type="entry name" value="AminoAcid_Transporter"/>
</dbReference>
<comment type="subcellular location">
    <subcellularLocation>
        <location evidence="1">Membrane</location>
        <topology evidence="1">Multi-pass membrane protein</topology>
    </subcellularLocation>
</comment>
<evidence type="ECO:0000256" key="4">
    <source>
        <dbReference type="ARBA" id="ARBA00023136"/>
    </source>
</evidence>
<evidence type="ECO:0000256" key="3">
    <source>
        <dbReference type="ARBA" id="ARBA00022989"/>
    </source>
</evidence>
<dbReference type="GO" id="GO:0015191">
    <property type="term" value="F:L-methionine transmembrane transporter activity"/>
    <property type="evidence" value="ECO:0007669"/>
    <property type="project" value="EnsemblFungi"/>
</dbReference>
<keyword evidence="3 5" id="KW-1133">Transmembrane helix</keyword>
<dbReference type="PIRSF" id="PIRSF006060">
    <property type="entry name" value="AA_transporter"/>
    <property type="match status" value="1"/>
</dbReference>
<dbReference type="InterPro" id="IPR002293">
    <property type="entry name" value="AA/rel_permease1"/>
</dbReference>
<dbReference type="Gene3D" id="1.20.1740.10">
    <property type="entry name" value="Amino acid/polyamine transporter I"/>
    <property type="match status" value="1"/>
</dbReference>
<evidence type="ECO:0008006" key="8">
    <source>
        <dbReference type="Google" id="ProtNLM"/>
    </source>
</evidence>
<evidence type="ECO:0000256" key="1">
    <source>
        <dbReference type="ARBA" id="ARBA00004141"/>
    </source>
</evidence>
<protein>
    <recommendedName>
        <fullName evidence="8">Amino acid permease/ SLC12A domain-containing protein</fullName>
    </recommendedName>
</protein>
<organism evidence="6 7">
    <name type="scientific">Babjeviella inositovora NRRL Y-12698</name>
    <dbReference type="NCBI Taxonomy" id="984486"/>
    <lineage>
        <taxon>Eukaryota</taxon>
        <taxon>Fungi</taxon>
        <taxon>Dikarya</taxon>
        <taxon>Ascomycota</taxon>
        <taxon>Saccharomycotina</taxon>
        <taxon>Pichiomycetes</taxon>
        <taxon>Serinales incertae sedis</taxon>
        <taxon>Babjeviella</taxon>
    </lineage>
</organism>
<dbReference type="PANTHER" id="PTHR11785">
    <property type="entry name" value="AMINO ACID TRANSPORTER"/>
    <property type="match status" value="1"/>
</dbReference>
<gene>
    <name evidence="6" type="ORF">BABINDRAFT_171756</name>
</gene>
<evidence type="ECO:0000313" key="7">
    <source>
        <dbReference type="Proteomes" id="UP000094336"/>
    </source>
</evidence>
<reference evidence="7" key="1">
    <citation type="submission" date="2016-05" db="EMBL/GenBank/DDBJ databases">
        <title>Comparative genomics of biotechnologically important yeasts.</title>
        <authorList>
            <consortium name="DOE Joint Genome Institute"/>
            <person name="Riley R."/>
            <person name="Haridas S."/>
            <person name="Wolfe K.H."/>
            <person name="Lopes M.R."/>
            <person name="Hittinger C.T."/>
            <person name="Goker M."/>
            <person name="Salamov A."/>
            <person name="Wisecaver J."/>
            <person name="Long T.M."/>
            <person name="Aerts A.L."/>
            <person name="Barry K."/>
            <person name="Choi C."/>
            <person name="Clum A."/>
            <person name="Coughlan A.Y."/>
            <person name="Deshpande S."/>
            <person name="Douglass A.P."/>
            <person name="Hanson S.J."/>
            <person name="Klenk H.-P."/>
            <person name="Labutti K."/>
            <person name="Lapidus A."/>
            <person name="Lindquist E."/>
            <person name="Lipzen A."/>
            <person name="Meier-Kolthoff J.P."/>
            <person name="Ohm R.A."/>
            <person name="Otillar R.P."/>
            <person name="Pangilinan J."/>
            <person name="Peng Y."/>
            <person name="Rokas A."/>
            <person name="Rosa C.A."/>
            <person name="Scheuner C."/>
            <person name="Sibirny A.A."/>
            <person name="Slot J.C."/>
            <person name="Stielow J.B."/>
            <person name="Sun H."/>
            <person name="Kurtzman C.P."/>
            <person name="Blackwell M."/>
            <person name="Grigoriev I.V."/>
            <person name="Jeffries T.W."/>
        </authorList>
    </citation>
    <scope>NUCLEOTIDE SEQUENCE [LARGE SCALE GENOMIC DNA]</scope>
    <source>
        <strain evidence="7">NRRL Y-12698</strain>
    </source>
</reference>
<dbReference type="EMBL" id="KV454432">
    <property type="protein sequence ID" value="ODQ79591.1"/>
    <property type="molecule type" value="Genomic_DNA"/>
</dbReference>
<feature type="transmembrane region" description="Helical" evidence="5">
    <location>
        <begin position="299"/>
        <end position="319"/>
    </location>
</feature>
<evidence type="ECO:0000256" key="5">
    <source>
        <dbReference type="SAM" id="Phobius"/>
    </source>
</evidence>
<keyword evidence="2 5" id="KW-0812">Transmembrane</keyword>
<feature type="transmembrane region" description="Helical" evidence="5">
    <location>
        <begin position="346"/>
        <end position="366"/>
    </location>
</feature>
<dbReference type="GO" id="GO:1903692">
    <property type="term" value="P:methionine import across plasma membrane"/>
    <property type="evidence" value="ECO:0007669"/>
    <property type="project" value="EnsemblFungi"/>
</dbReference>
<feature type="transmembrane region" description="Helical" evidence="5">
    <location>
        <begin position="164"/>
        <end position="186"/>
    </location>
</feature>
<dbReference type="GeneID" id="30148689"/>
<feature type="transmembrane region" description="Helical" evidence="5">
    <location>
        <begin position="134"/>
        <end position="152"/>
    </location>
</feature>
<proteinExistence type="predicted"/>
<feature type="transmembrane region" description="Helical" evidence="5">
    <location>
        <begin position="91"/>
        <end position="114"/>
    </location>
</feature>
<feature type="transmembrane region" description="Helical" evidence="5">
    <location>
        <begin position="409"/>
        <end position="428"/>
    </location>
</feature>
<keyword evidence="7" id="KW-1185">Reference proteome</keyword>
<dbReference type="STRING" id="984486.A0A1E3QPK3"/>
<feature type="transmembrane region" description="Helical" evidence="5">
    <location>
        <begin position="372"/>
        <end position="397"/>
    </location>
</feature>
<evidence type="ECO:0000256" key="2">
    <source>
        <dbReference type="ARBA" id="ARBA00022692"/>
    </source>
</evidence>
<keyword evidence="4 5" id="KW-0472">Membrane</keyword>
<feature type="transmembrane region" description="Helical" evidence="5">
    <location>
        <begin position="48"/>
        <end position="71"/>
    </location>
</feature>
<dbReference type="OrthoDB" id="5982228at2759"/>
<evidence type="ECO:0000313" key="6">
    <source>
        <dbReference type="EMBL" id="ODQ79591.1"/>
    </source>
</evidence>
<dbReference type="AlphaFoldDB" id="A0A1E3QPK3"/>
<feature type="transmembrane region" description="Helical" evidence="5">
    <location>
        <begin position="206"/>
        <end position="225"/>
    </location>
</feature>
<sequence>MIEVPHGRHLGVFSTIVLFISRILGSGIFATPAFIYKDVGGSPALFGFVWLMAGLIAYSGLYVFLELGSIIPRSGGTKVFLEIIYRRPKMFATVVFSLYSLMFGFAVTNSLVFGEYCLYAVQNSGSTAYVPDELKARLIASVLTITVGLIHGTSARSGVLVQNVLGFLKLSLLFVMILIGLGILLVPSHFQYNLEWTYESLVKLKQPVSVSSVCSAIIKALYSFSGWNAVHHVSSEIANPVRTFRIAGPVSLLVITVSYFLINMAYLIIIPSDEILSSGQLVGSILFEKIFGYTVGKRFLTVAIAVCAGGNVFVVLYSVSRMSQEIFREGFLPFSRFMASNWPHKAPLPALLLSLIISVVILLGLPKSEGSLYDYIVTLEGYLNQVGVLLVAGGIFIIRSRYPALRAPIRASVVGTLYIVGISLFLVVTPLAEVFKGPVFPEGKFPHYALVGVLLIGLYSLYWAVQFKVLPYLGGYTLVQHSTILDDGLVVRTWVKSRPTQI</sequence>
<feature type="transmembrane region" description="Helical" evidence="5">
    <location>
        <begin position="12"/>
        <end position="36"/>
    </location>
</feature>
<feature type="transmembrane region" description="Helical" evidence="5">
    <location>
        <begin position="448"/>
        <end position="465"/>
    </location>
</feature>
<accession>A0A1E3QPK3</accession>
<dbReference type="RefSeq" id="XP_018984919.1">
    <property type="nucleotide sequence ID" value="XM_019130836.1"/>
</dbReference>
<dbReference type="Pfam" id="PF13520">
    <property type="entry name" value="AA_permease_2"/>
    <property type="match status" value="1"/>
</dbReference>
<feature type="transmembrane region" description="Helical" evidence="5">
    <location>
        <begin position="246"/>
        <end position="269"/>
    </location>
</feature>
<dbReference type="Proteomes" id="UP000094336">
    <property type="component" value="Unassembled WGS sequence"/>
</dbReference>